<dbReference type="InterPro" id="IPR036259">
    <property type="entry name" value="MFS_trans_sf"/>
</dbReference>
<proteinExistence type="predicted"/>
<feature type="transmembrane region" description="Helical" evidence="7">
    <location>
        <begin position="208"/>
        <end position="230"/>
    </location>
</feature>
<dbReference type="Pfam" id="PF07690">
    <property type="entry name" value="MFS_1"/>
    <property type="match status" value="1"/>
</dbReference>
<accession>A0A4U0GVI7</accession>
<dbReference type="Proteomes" id="UP000309872">
    <property type="component" value="Unassembled WGS sequence"/>
</dbReference>
<feature type="transmembrane region" description="Helical" evidence="7">
    <location>
        <begin position="108"/>
        <end position="131"/>
    </location>
</feature>
<feature type="transmembrane region" description="Helical" evidence="7">
    <location>
        <begin position="250"/>
        <end position="271"/>
    </location>
</feature>
<dbReference type="EMBL" id="SUKA01000007">
    <property type="protein sequence ID" value="TJY62584.1"/>
    <property type="molecule type" value="Genomic_DNA"/>
</dbReference>
<evidence type="ECO:0000256" key="2">
    <source>
        <dbReference type="ARBA" id="ARBA00022448"/>
    </source>
</evidence>
<feature type="transmembrane region" description="Helical" evidence="7">
    <location>
        <begin position="143"/>
        <end position="162"/>
    </location>
</feature>
<comment type="caution">
    <text evidence="8">The sequence shown here is derived from an EMBL/GenBank/DDBJ whole genome shotgun (WGS) entry which is preliminary data.</text>
</comment>
<keyword evidence="5 7" id="KW-1133">Transmembrane helix</keyword>
<keyword evidence="9" id="KW-1185">Reference proteome</keyword>
<keyword evidence="4 7" id="KW-0812">Transmembrane</keyword>
<feature type="transmembrane region" description="Helical" evidence="7">
    <location>
        <begin position="308"/>
        <end position="330"/>
    </location>
</feature>
<feature type="transmembrane region" description="Helical" evidence="7">
    <location>
        <begin position="342"/>
        <end position="363"/>
    </location>
</feature>
<evidence type="ECO:0000256" key="4">
    <source>
        <dbReference type="ARBA" id="ARBA00022692"/>
    </source>
</evidence>
<protein>
    <submittedName>
        <fullName evidence="8">Peptide MFS transporter</fullName>
    </submittedName>
</protein>
<feature type="transmembrane region" description="Helical" evidence="7">
    <location>
        <begin position="21"/>
        <end position="39"/>
    </location>
</feature>
<evidence type="ECO:0000313" key="9">
    <source>
        <dbReference type="Proteomes" id="UP000309872"/>
    </source>
</evidence>
<evidence type="ECO:0000256" key="6">
    <source>
        <dbReference type="ARBA" id="ARBA00023136"/>
    </source>
</evidence>
<feature type="transmembrane region" description="Helical" evidence="7">
    <location>
        <begin position="168"/>
        <end position="188"/>
    </location>
</feature>
<sequence>MEIIQNQYHTKETLYFALTRMFERASYYGFKTLIVLYMVGETLKMERSEALNIYGVFTASLVFSQILGAVLGDLVIGNRRSVILGAILQAIGTFCICIPLTTGLYLGLFLIALGCGFYTPNLISNFGKLYFNKTKLLDSGFTIFHLATNLGSFFGVLLIGYLGDKYGFNFGFILAGVLMLISLIPIVLSKERNFEKTENNRSGLNKRILIIVMAFTLVGLFWGFNDMSYIRNSDLQLQFKELSSSVFPDYFWQVGNSIFFLPISIIAIVLWNKFYSNHFFKIMLGFIFGAIAIGILLLIPEIPTEQHLMIFFISLLFFGIAEVHIAPVIYSILTKYSNPKYLAILIGLTYLPTALISFSFGLFNDKIYDNPILGLKIGIIGMAIIGIGLISFIWWNKKLPTTSA</sequence>
<dbReference type="SUPFAM" id="SSF103473">
    <property type="entry name" value="MFS general substrate transporter"/>
    <property type="match status" value="1"/>
</dbReference>
<comment type="subcellular location">
    <subcellularLocation>
        <location evidence="1">Cell membrane</location>
        <topology evidence="1">Multi-pass membrane protein</topology>
    </subcellularLocation>
</comment>
<evidence type="ECO:0000256" key="5">
    <source>
        <dbReference type="ARBA" id="ARBA00022989"/>
    </source>
</evidence>
<keyword evidence="6 7" id="KW-0472">Membrane</keyword>
<feature type="transmembrane region" description="Helical" evidence="7">
    <location>
        <begin position="82"/>
        <end position="102"/>
    </location>
</feature>
<dbReference type="PANTHER" id="PTHR23517:SF15">
    <property type="entry name" value="PROTON-DEPENDENT OLIGOPEPTIDE FAMILY TRANSPORT PROTEIN"/>
    <property type="match status" value="1"/>
</dbReference>
<evidence type="ECO:0000313" key="8">
    <source>
        <dbReference type="EMBL" id="TJY62584.1"/>
    </source>
</evidence>
<evidence type="ECO:0000256" key="1">
    <source>
        <dbReference type="ARBA" id="ARBA00004651"/>
    </source>
</evidence>
<dbReference type="OrthoDB" id="9772725at2"/>
<dbReference type="Gene3D" id="1.20.1250.20">
    <property type="entry name" value="MFS general substrate transporter like domains"/>
    <property type="match status" value="2"/>
</dbReference>
<gene>
    <name evidence="8" type="ORF">FAZ19_19115</name>
</gene>
<dbReference type="AlphaFoldDB" id="A0A4U0GVI7"/>
<dbReference type="GO" id="GO:0005886">
    <property type="term" value="C:plasma membrane"/>
    <property type="evidence" value="ECO:0007669"/>
    <property type="project" value="UniProtKB-SubCell"/>
</dbReference>
<dbReference type="PANTHER" id="PTHR23517">
    <property type="entry name" value="RESISTANCE PROTEIN MDTM, PUTATIVE-RELATED-RELATED"/>
    <property type="match status" value="1"/>
</dbReference>
<feature type="transmembrane region" description="Helical" evidence="7">
    <location>
        <begin position="283"/>
        <end position="302"/>
    </location>
</feature>
<feature type="transmembrane region" description="Helical" evidence="7">
    <location>
        <begin position="51"/>
        <end position="75"/>
    </location>
</feature>
<dbReference type="InterPro" id="IPR011701">
    <property type="entry name" value="MFS"/>
</dbReference>
<dbReference type="GO" id="GO:0022857">
    <property type="term" value="F:transmembrane transporter activity"/>
    <property type="evidence" value="ECO:0007669"/>
    <property type="project" value="InterPro"/>
</dbReference>
<keyword evidence="2" id="KW-0813">Transport</keyword>
<reference evidence="8 9" key="1">
    <citation type="submission" date="2019-04" db="EMBL/GenBank/DDBJ databases">
        <title>Sphingobacterium olei sp. nov., isolated from oil-contaminated soil.</title>
        <authorList>
            <person name="Liu B."/>
        </authorList>
    </citation>
    <scope>NUCLEOTIDE SEQUENCE [LARGE SCALE GENOMIC DNA]</scope>
    <source>
        <strain evidence="8 9">Y3L14</strain>
    </source>
</reference>
<organism evidence="8 9">
    <name type="scientific">Sphingobacterium alkalisoli</name>
    <dbReference type="NCBI Taxonomy" id="1874115"/>
    <lineage>
        <taxon>Bacteria</taxon>
        <taxon>Pseudomonadati</taxon>
        <taxon>Bacteroidota</taxon>
        <taxon>Sphingobacteriia</taxon>
        <taxon>Sphingobacteriales</taxon>
        <taxon>Sphingobacteriaceae</taxon>
        <taxon>Sphingobacterium</taxon>
    </lineage>
</organism>
<evidence type="ECO:0000256" key="7">
    <source>
        <dbReference type="SAM" id="Phobius"/>
    </source>
</evidence>
<name>A0A4U0GVI7_9SPHI</name>
<dbReference type="InterPro" id="IPR050171">
    <property type="entry name" value="MFS_Transporters"/>
</dbReference>
<feature type="transmembrane region" description="Helical" evidence="7">
    <location>
        <begin position="375"/>
        <end position="395"/>
    </location>
</feature>
<keyword evidence="3" id="KW-1003">Cell membrane</keyword>
<dbReference type="RefSeq" id="WP_136822370.1">
    <property type="nucleotide sequence ID" value="NZ_BMJX01000007.1"/>
</dbReference>
<evidence type="ECO:0000256" key="3">
    <source>
        <dbReference type="ARBA" id="ARBA00022475"/>
    </source>
</evidence>